<dbReference type="Pfam" id="PF00067">
    <property type="entry name" value="p450"/>
    <property type="match status" value="1"/>
</dbReference>
<dbReference type="GO" id="GO:0016705">
    <property type="term" value="F:oxidoreductase activity, acting on paired donors, with incorporation or reduction of molecular oxygen"/>
    <property type="evidence" value="ECO:0007669"/>
    <property type="project" value="InterPro"/>
</dbReference>
<dbReference type="PANTHER" id="PTHR24304">
    <property type="entry name" value="CYTOCHROME P450 FAMILY 7"/>
    <property type="match status" value="1"/>
</dbReference>
<evidence type="ECO:0000256" key="3">
    <source>
        <dbReference type="ARBA" id="ARBA00022723"/>
    </source>
</evidence>
<dbReference type="GO" id="GO:0008395">
    <property type="term" value="F:steroid hydroxylase activity"/>
    <property type="evidence" value="ECO:0007669"/>
    <property type="project" value="TreeGrafter"/>
</dbReference>
<feature type="binding site" description="axial binding residue" evidence="5">
    <location>
        <position position="257"/>
    </location>
    <ligand>
        <name>heme</name>
        <dbReference type="ChEBI" id="CHEBI:30413"/>
    </ligand>
    <ligandPart>
        <name>Fe</name>
        <dbReference type="ChEBI" id="CHEBI:18248"/>
    </ligandPart>
</feature>
<dbReference type="GO" id="GO:0020037">
    <property type="term" value="F:heme binding"/>
    <property type="evidence" value="ECO:0007669"/>
    <property type="project" value="InterPro"/>
</dbReference>
<dbReference type="InterPro" id="IPR001128">
    <property type="entry name" value="Cyt_P450"/>
</dbReference>
<name>A0A8H4RIG6_9HELO</name>
<reference evidence="7 8" key="1">
    <citation type="submission" date="2020-03" db="EMBL/GenBank/DDBJ databases">
        <title>Draft Genome Sequence of Cudoniella acicularis.</title>
        <authorList>
            <person name="Buettner E."/>
            <person name="Kellner H."/>
        </authorList>
    </citation>
    <scope>NUCLEOTIDE SEQUENCE [LARGE SCALE GENOMIC DNA]</scope>
    <source>
        <strain evidence="7 8">DSM 108380</strain>
    </source>
</reference>
<dbReference type="InterPro" id="IPR017972">
    <property type="entry name" value="Cyt_P450_CS"/>
</dbReference>
<dbReference type="GO" id="GO:0005506">
    <property type="term" value="F:iron ion binding"/>
    <property type="evidence" value="ECO:0007669"/>
    <property type="project" value="InterPro"/>
</dbReference>
<organism evidence="7 8">
    <name type="scientific">Cudoniella acicularis</name>
    <dbReference type="NCBI Taxonomy" id="354080"/>
    <lineage>
        <taxon>Eukaryota</taxon>
        <taxon>Fungi</taxon>
        <taxon>Dikarya</taxon>
        <taxon>Ascomycota</taxon>
        <taxon>Pezizomycotina</taxon>
        <taxon>Leotiomycetes</taxon>
        <taxon>Helotiales</taxon>
        <taxon>Tricladiaceae</taxon>
        <taxon>Cudoniella</taxon>
    </lineage>
</organism>
<dbReference type="EMBL" id="JAAMPI010000615">
    <property type="protein sequence ID" value="KAF4629881.1"/>
    <property type="molecule type" value="Genomic_DNA"/>
</dbReference>
<keyword evidence="6" id="KW-0560">Oxidoreductase</keyword>
<dbReference type="Gene3D" id="1.10.630.10">
    <property type="entry name" value="Cytochrome P450"/>
    <property type="match status" value="1"/>
</dbReference>
<evidence type="ECO:0000256" key="4">
    <source>
        <dbReference type="ARBA" id="ARBA00023004"/>
    </source>
</evidence>
<keyword evidence="8" id="KW-1185">Reference proteome</keyword>
<dbReference type="AlphaFoldDB" id="A0A8H4RIG6"/>
<evidence type="ECO:0000313" key="8">
    <source>
        <dbReference type="Proteomes" id="UP000566819"/>
    </source>
</evidence>
<proteinExistence type="inferred from homology"/>
<evidence type="ECO:0008006" key="9">
    <source>
        <dbReference type="Google" id="ProtNLM"/>
    </source>
</evidence>
<keyword evidence="3 5" id="KW-0479">Metal-binding</keyword>
<protein>
    <recommendedName>
        <fullName evidence="9">Cytochrome P450</fullName>
    </recommendedName>
</protein>
<dbReference type="InterPro" id="IPR050529">
    <property type="entry name" value="CYP450_sterol_14alpha_dmase"/>
</dbReference>
<evidence type="ECO:0000313" key="7">
    <source>
        <dbReference type="EMBL" id="KAF4629881.1"/>
    </source>
</evidence>
<dbReference type="SUPFAM" id="SSF48264">
    <property type="entry name" value="Cytochrome P450"/>
    <property type="match status" value="1"/>
</dbReference>
<comment type="caution">
    <text evidence="7">The sequence shown here is derived from an EMBL/GenBank/DDBJ whole genome shotgun (WGS) entry which is preliminary data.</text>
</comment>
<gene>
    <name evidence="7" type="ORF">G7Y89_g8262</name>
</gene>
<dbReference type="InterPro" id="IPR002401">
    <property type="entry name" value="Cyt_P450_E_grp-I"/>
</dbReference>
<evidence type="ECO:0000256" key="1">
    <source>
        <dbReference type="ARBA" id="ARBA00010617"/>
    </source>
</evidence>
<comment type="cofactor">
    <cofactor evidence="5">
        <name>heme</name>
        <dbReference type="ChEBI" id="CHEBI:30413"/>
    </cofactor>
</comment>
<evidence type="ECO:0000256" key="5">
    <source>
        <dbReference type="PIRSR" id="PIRSR602401-1"/>
    </source>
</evidence>
<dbReference type="Proteomes" id="UP000566819">
    <property type="component" value="Unassembled WGS sequence"/>
</dbReference>
<comment type="similarity">
    <text evidence="1 6">Belongs to the cytochrome P450 family.</text>
</comment>
<dbReference type="PROSITE" id="PS00086">
    <property type="entry name" value="CYTOCHROME_P450"/>
    <property type="match status" value="1"/>
</dbReference>
<dbReference type="PRINTS" id="PR00463">
    <property type="entry name" value="EP450I"/>
</dbReference>
<keyword evidence="4 5" id="KW-0408">Iron</keyword>
<keyword evidence="6" id="KW-0503">Monooxygenase</keyword>
<accession>A0A8H4RIG6</accession>
<dbReference type="InterPro" id="IPR036396">
    <property type="entry name" value="Cyt_P450_sf"/>
</dbReference>
<sequence length="323" mass="36619">MASFGLIPSTPDRMFQETFDGKSWMDICHENFKLQIHPGEKLKELHSTFLGNIDKSLQWDRLSGSMVLSNTGDEEKYLALQEEQRQDASWIAGVIEEGIKGLGIHEESQASSMLYVLFRLINTNAYRLCFWCLAHLPHNKVLLAEIIAEIQPAFQIDGKINMSYLLEHCPILASLYEEILRISNYPIGVRVVTSEVVVGDKLLRPGRQLLMPYAQMHFNPEVFSSDAGEFEAKHLLHNKNFVRSTSYRPFSGGSTQCPGRFLARHEVYMFLAQLLNRFDITLAAWNGNKASFPKMDGEIPSGGVMGPAIREDVVVKVRSKRRI</sequence>
<evidence type="ECO:0000256" key="6">
    <source>
        <dbReference type="RuleBase" id="RU000461"/>
    </source>
</evidence>
<dbReference type="OrthoDB" id="1470350at2759"/>
<dbReference type="PANTHER" id="PTHR24304:SF2">
    <property type="entry name" value="24-HYDROXYCHOLESTEROL 7-ALPHA-HYDROXYLASE"/>
    <property type="match status" value="1"/>
</dbReference>
<evidence type="ECO:0000256" key="2">
    <source>
        <dbReference type="ARBA" id="ARBA00022617"/>
    </source>
</evidence>
<keyword evidence="2 5" id="KW-0349">Heme</keyword>